<evidence type="ECO:0000313" key="1">
    <source>
        <dbReference type="EMBL" id="KAF5186802.1"/>
    </source>
</evidence>
<keyword evidence="2" id="KW-1185">Reference proteome</keyword>
<dbReference type="EMBL" id="JABWDY010028834">
    <property type="protein sequence ID" value="KAF5186802.1"/>
    <property type="molecule type" value="Genomic_DNA"/>
</dbReference>
<evidence type="ECO:0000313" key="2">
    <source>
        <dbReference type="Proteomes" id="UP000554482"/>
    </source>
</evidence>
<organism evidence="1 2">
    <name type="scientific">Thalictrum thalictroides</name>
    <name type="common">Rue-anemone</name>
    <name type="synonym">Anemone thalictroides</name>
    <dbReference type="NCBI Taxonomy" id="46969"/>
    <lineage>
        <taxon>Eukaryota</taxon>
        <taxon>Viridiplantae</taxon>
        <taxon>Streptophyta</taxon>
        <taxon>Embryophyta</taxon>
        <taxon>Tracheophyta</taxon>
        <taxon>Spermatophyta</taxon>
        <taxon>Magnoliopsida</taxon>
        <taxon>Ranunculales</taxon>
        <taxon>Ranunculaceae</taxon>
        <taxon>Thalictroideae</taxon>
        <taxon>Thalictrum</taxon>
    </lineage>
</organism>
<sequence length="65" mass="7347">LWNNMMSASLNWSCTQLPAPLQFLRVRFSNVQYSCLLLETPIVSVSNRLPTPDSFSSSGFHRCTP</sequence>
<comment type="caution">
    <text evidence="1">The sequence shown here is derived from an EMBL/GenBank/DDBJ whole genome shotgun (WGS) entry which is preliminary data.</text>
</comment>
<dbReference type="AlphaFoldDB" id="A0A7J6VR04"/>
<dbReference type="Proteomes" id="UP000554482">
    <property type="component" value="Unassembled WGS sequence"/>
</dbReference>
<reference evidence="1 2" key="1">
    <citation type="submission" date="2020-06" db="EMBL/GenBank/DDBJ databases">
        <title>Transcriptomic and genomic resources for Thalictrum thalictroides and T. hernandezii: Facilitating candidate gene discovery in an emerging model plant lineage.</title>
        <authorList>
            <person name="Arias T."/>
            <person name="Riano-Pachon D.M."/>
            <person name="Di Stilio V.S."/>
        </authorList>
    </citation>
    <scope>NUCLEOTIDE SEQUENCE [LARGE SCALE GENOMIC DNA]</scope>
    <source>
        <strain evidence="2">cv. WT478/WT964</strain>
        <tissue evidence="1">Leaves</tissue>
    </source>
</reference>
<protein>
    <submittedName>
        <fullName evidence="1">Uncharacterized protein</fullName>
    </submittedName>
</protein>
<feature type="non-terminal residue" evidence="1">
    <location>
        <position position="1"/>
    </location>
</feature>
<accession>A0A7J6VR04</accession>
<proteinExistence type="predicted"/>
<name>A0A7J6VR04_THATH</name>
<gene>
    <name evidence="1" type="ORF">FRX31_023612</name>
</gene>